<dbReference type="Proteomes" id="UP000198287">
    <property type="component" value="Unassembled WGS sequence"/>
</dbReference>
<evidence type="ECO:0000313" key="2">
    <source>
        <dbReference type="Proteomes" id="UP000198287"/>
    </source>
</evidence>
<dbReference type="AlphaFoldDB" id="A0A226DDT4"/>
<gene>
    <name evidence="1" type="ORF">Fcan01_21776</name>
</gene>
<sequence length="203" mass="21580">MTNVGKRGFDLAVVVVVVAEEDDIDSAVIGSTAGTILDRAIDGQFAMAGWTEVDSFSSSINSASAMSSIFRCSSSANSSSYLTRTLIVSTSSMDSSRRRDSCCASTCARSSLRARHASSTASRAVRVSCSILLQAARALLLLGRSIIYGNNRPNRTKKIKICPSGGRIGLYFPAYEPLRGGFKPTIQVSPNVTTIPIGGWRTL</sequence>
<proteinExistence type="predicted"/>
<evidence type="ECO:0000313" key="1">
    <source>
        <dbReference type="EMBL" id="OXA43333.1"/>
    </source>
</evidence>
<name>A0A226DDT4_FOLCA</name>
<protein>
    <submittedName>
        <fullName evidence="1">Uncharacterized protein</fullName>
    </submittedName>
</protein>
<accession>A0A226DDT4</accession>
<comment type="caution">
    <text evidence="1">The sequence shown here is derived from an EMBL/GenBank/DDBJ whole genome shotgun (WGS) entry which is preliminary data.</text>
</comment>
<dbReference type="EMBL" id="LNIX01000022">
    <property type="protein sequence ID" value="OXA43333.1"/>
    <property type="molecule type" value="Genomic_DNA"/>
</dbReference>
<reference evidence="1 2" key="1">
    <citation type="submission" date="2015-12" db="EMBL/GenBank/DDBJ databases">
        <title>The genome of Folsomia candida.</title>
        <authorList>
            <person name="Faddeeva A."/>
            <person name="Derks M.F."/>
            <person name="Anvar Y."/>
            <person name="Smit S."/>
            <person name="Van Straalen N."/>
            <person name="Roelofs D."/>
        </authorList>
    </citation>
    <scope>NUCLEOTIDE SEQUENCE [LARGE SCALE GENOMIC DNA]</scope>
    <source>
        <strain evidence="1 2">VU population</strain>
        <tissue evidence="1">Whole body</tissue>
    </source>
</reference>
<organism evidence="1 2">
    <name type="scientific">Folsomia candida</name>
    <name type="common">Springtail</name>
    <dbReference type="NCBI Taxonomy" id="158441"/>
    <lineage>
        <taxon>Eukaryota</taxon>
        <taxon>Metazoa</taxon>
        <taxon>Ecdysozoa</taxon>
        <taxon>Arthropoda</taxon>
        <taxon>Hexapoda</taxon>
        <taxon>Collembola</taxon>
        <taxon>Entomobryomorpha</taxon>
        <taxon>Isotomoidea</taxon>
        <taxon>Isotomidae</taxon>
        <taxon>Proisotominae</taxon>
        <taxon>Folsomia</taxon>
    </lineage>
</organism>
<keyword evidence="2" id="KW-1185">Reference proteome</keyword>